<keyword evidence="2" id="KW-1185">Reference proteome</keyword>
<evidence type="ECO:0000313" key="2">
    <source>
        <dbReference type="Proteomes" id="UP000002402"/>
    </source>
</evidence>
<sequence>MSLGHNESLAQTLQHSLFLAPFVGLVRIVSTLIKSRGFFIDNLEFDKRDDDSPLSLPGVFFRSGQIGIHSHGEVYHEVERAVGIARKSVPPSVLSIFVVTIQMESWDVLLEVRVLSEHSLERHQRVFSLPRDNQVKGEEALGEVVENRQQVLPPLGHHPEPGPVVDLGGNGLLLRQQLGDKRVLGLDGVRELRNGQPFGLHLGGNSHHPLHDEFCQLRL</sequence>
<name>Q1D2V6_MYXXD</name>
<evidence type="ECO:0000313" key="1">
    <source>
        <dbReference type="EMBL" id="ABF91315.1"/>
    </source>
</evidence>
<dbReference type="AlphaFoldDB" id="Q1D2V6"/>
<dbReference type="Proteomes" id="UP000002402">
    <property type="component" value="Chromosome"/>
</dbReference>
<proteinExistence type="predicted"/>
<organism evidence="1 2">
    <name type="scientific">Myxococcus xanthus (strain DK1622)</name>
    <dbReference type="NCBI Taxonomy" id="246197"/>
    <lineage>
        <taxon>Bacteria</taxon>
        <taxon>Pseudomonadati</taxon>
        <taxon>Myxococcota</taxon>
        <taxon>Myxococcia</taxon>
        <taxon>Myxococcales</taxon>
        <taxon>Cystobacterineae</taxon>
        <taxon>Myxococcaceae</taxon>
        <taxon>Myxococcus</taxon>
    </lineage>
</organism>
<protein>
    <submittedName>
        <fullName evidence="1">Uncharacterized protein</fullName>
    </submittedName>
</protein>
<dbReference type="EMBL" id="CP000113">
    <property type="protein sequence ID" value="ABF91315.1"/>
    <property type="molecule type" value="Genomic_DNA"/>
</dbReference>
<reference evidence="1 2" key="1">
    <citation type="journal article" date="2006" name="Proc. Natl. Acad. Sci. U.S.A.">
        <title>Evolution of sensory complexity recorded in a myxobacterial genome.</title>
        <authorList>
            <person name="Goldman B.S."/>
            <person name="Nierman W.C."/>
            <person name="Kaiser D."/>
            <person name="Slater S.C."/>
            <person name="Durkin A.S."/>
            <person name="Eisen J.A."/>
            <person name="Ronning C.M."/>
            <person name="Barbazuk W.B."/>
            <person name="Blanchard M."/>
            <person name="Field C."/>
            <person name="Halling C."/>
            <person name="Hinkle G."/>
            <person name="Iartchuk O."/>
            <person name="Kim H.S."/>
            <person name="Mackenzie C."/>
            <person name="Madupu R."/>
            <person name="Miller N."/>
            <person name="Shvartsbeyn A."/>
            <person name="Sullivan S.A."/>
            <person name="Vaudin M."/>
            <person name="Wiegand R."/>
            <person name="Kaplan H.B."/>
        </authorList>
    </citation>
    <scope>NUCLEOTIDE SEQUENCE [LARGE SCALE GENOMIC DNA]</scope>
    <source>
        <strain evidence="2">DK1622</strain>
    </source>
</reference>
<dbReference type="EnsemblBacteria" id="ABF91315">
    <property type="protein sequence ID" value="ABF91315"/>
    <property type="gene ID" value="MXAN_4857"/>
</dbReference>
<dbReference type="HOGENOM" id="CLU_1260323_0_0_7"/>
<accession>Q1D2V6</accession>
<gene>
    <name evidence="1" type="ordered locus">MXAN_4857</name>
</gene>
<dbReference type="KEGG" id="mxa:MXAN_4857"/>